<evidence type="ECO:0000313" key="4">
    <source>
        <dbReference type="EMBL" id="QHU18002.1"/>
    </source>
</evidence>
<dbReference type="SMART" id="SM00662">
    <property type="entry name" value="RPOLD"/>
    <property type="match status" value="1"/>
</dbReference>
<dbReference type="EMBL" id="MN740921">
    <property type="protein sequence ID" value="QHU18002.1"/>
    <property type="molecule type" value="Genomic_DNA"/>
</dbReference>
<sequence length="389" mass="45405">MEPTILSKDIEQRGKGSGRLHFIIDNIDVSIINGLRRVITSNIPTLVFRGFPDKDNQINIKKNTTKFNNEYLKHRISCIPIMNHDESTFSSFCNLYQVELNMTNDTLEQIYVTTEHLNIIDKTSQKPIKDGARTFFPPDPISGEYILICILYPNQNSQEENESIHFVANIDQGTALECSCWNVVNHCAYQAVIDESEVSTKLLEISDKVKKEDFKLLDAQRCVKPNQYEFSVETIGIYDNDVLIYKACQYILSRLSQINNYMIQQSGGIQRKHEHDQLSNDGTLSQEQRVELQKTYCSLYKEDLFYIFEIKEDDYTIGKIIENHFYNMYQEYVSFVGFKKEHPTKKEAYIYIKYKTEQDEANIVNQFIELVQFINRIIISIQKEFSTKS</sequence>
<organism evidence="4">
    <name type="scientific">viral metagenome</name>
    <dbReference type="NCBI Taxonomy" id="1070528"/>
    <lineage>
        <taxon>unclassified sequences</taxon>
        <taxon>metagenomes</taxon>
        <taxon>organismal metagenomes</taxon>
    </lineage>
</organism>
<dbReference type="SUPFAM" id="SSF56553">
    <property type="entry name" value="Insert subdomain of RNA polymerase alpha subunit"/>
    <property type="match status" value="1"/>
</dbReference>
<keyword evidence="1" id="KW-0240">DNA-directed RNA polymerase</keyword>
<evidence type="ECO:0000256" key="2">
    <source>
        <dbReference type="ARBA" id="ARBA00023163"/>
    </source>
</evidence>
<reference evidence="4" key="1">
    <citation type="journal article" date="2020" name="Nature">
        <title>Giant virus diversity and host interactions through global metagenomics.</title>
        <authorList>
            <person name="Schulz F."/>
            <person name="Roux S."/>
            <person name="Paez-Espino D."/>
            <person name="Jungbluth S."/>
            <person name="Walsh D.A."/>
            <person name="Denef V.J."/>
            <person name="McMahon K.D."/>
            <person name="Konstantinidis K.T."/>
            <person name="Eloe-Fadrosh E.A."/>
            <person name="Kyrpides N.C."/>
            <person name="Woyke T."/>
        </authorList>
    </citation>
    <scope>NUCLEOTIDE SEQUENCE</scope>
    <source>
        <strain evidence="4">GVMAG-S-3300012919-55</strain>
    </source>
</reference>
<dbReference type="GO" id="GO:0006366">
    <property type="term" value="P:transcription by RNA polymerase II"/>
    <property type="evidence" value="ECO:0007669"/>
    <property type="project" value="TreeGrafter"/>
</dbReference>
<dbReference type="GO" id="GO:0005665">
    <property type="term" value="C:RNA polymerase II, core complex"/>
    <property type="evidence" value="ECO:0007669"/>
    <property type="project" value="TreeGrafter"/>
</dbReference>
<dbReference type="PANTHER" id="PTHR11800">
    <property type="entry name" value="DNA-DIRECTED RNA POLYMERASE"/>
    <property type="match status" value="1"/>
</dbReference>
<feature type="domain" description="DNA-directed RNA polymerase RpoA/D/Rpb3-type" evidence="3">
    <location>
        <begin position="19"/>
        <end position="261"/>
    </location>
</feature>
<dbReference type="AlphaFoldDB" id="A0A6C0KJ07"/>
<dbReference type="InterPro" id="IPR036603">
    <property type="entry name" value="RBP11-like"/>
</dbReference>
<dbReference type="Gene3D" id="2.170.120.12">
    <property type="entry name" value="DNA-directed RNA polymerase, insert domain"/>
    <property type="match status" value="1"/>
</dbReference>
<dbReference type="InterPro" id="IPR011263">
    <property type="entry name" value="DNA-dir_RNA_pol_RpoA/D/Rpb3"/>
</dbReference>
<proteinExistence type="predicted"/>
<dbReference type="SUPFAM" id="SSF55257">
    <property type="entry name" value="RBP11-like subunits of RNA polymerase"/>
    <property type="match status" value="2"/>
</dbReference>
<evidence type="ECO:0000259" key="3">
    <source>
        <dbReference type="SMART" id="SM00662"/>
    </source>
</evidence>
<protein>
    <recommendedName>
        <fullName evidence="3">DNA-directed RNA polymerase RpoA/D/Rpb3-type domain-containing protein</fullName>
    </recommendedName>
</protein>
<dbReference type="InterPro" id="IPR050518">
    <property type="entry name" value="Rpo3/RPB3_RNA_Pol_subunit"/>
</dbReference>
<dbReference type="Gene3D" id="3.30.1360.10">
    <property type="entry name" value="RNA polymerase, RBP11-like subunit"/>
    <property type="match status" value="2"/>
</dbReference>
<dbReference type="GO" id="GO:0003899">
    <property type="term" value="F:DNA-directed RNA polymerase activity"/>
    <property type="evidence" value="ECO:0007669"/>
    <property type="project" value="InterPro"/>
</dbReference>
<dbReference type="GO" id="GO:0046983">
    <property type="term" value="F:protein dimerization activity"/>
    <property type="evidence" value="ECO:0007669"/>
    <property type="project" value="InterPro"/>
</dbReference>
<keyword evidence="2" id="KW-0804">Transcription</keyword>
<name>A0A6C0KJ07_9ZZZZ</name>
<accession>A0A6C0KJ07</accession>
<dbReference type="InterPro" id="IPR036643">
    <property type="entry name" value="RNApol_insert_sf"/>
</dbReference>
<dbReference type="PANTHER" id="PTHR11800:SF2">
    <property type="entry name" value="DNA-DIRECTED RNA POLYMERASE II SUBUNIT RPB3"/>
    <property type="match status" value="1"/>
</dbReference>
<evidence type="ECO:0000256" key="1">
    <source>
        <dbReference type="ARBA" id="ARBA00022478"/>
    </source>
</evidence>
<dbReference type="Pfam" id="PF01193">
    <property type="entry name" value="RNA_pol_L"/>
    <property type="match status" value="1"/>
</dbReference>